<dbReference type="InParanoid" id="A0A3N4LI86"/>
<organism evidence="1 2">
    <name type="scientific">Terfezia boudieri ATCC MYA-4762</name>
    <dbReference type="NCBI Taxonomy" id="1051890"/>
    <lineage>
        <taxon>Eukaryota</taxon>
        <taxon>Fungi</taxon>
        <taxon>Dikarya</taxon>
        <taxon>Ascomycota</taxon>
        <taxon>Pezizomycotina</taxon>
        <taxon>Pezizomycetes</taxon>
        <taxon>Pezizales</taxon>
        <taxon>Pezizaceae</taxon>
        <taxon>Terfezia</taxon>
    </lineage>
</organism>
<evidence type="ECO:0000313" key="1">
    <source>
        <dbReference type="EMBL" id="RPB20361.1"/>
    </source>
</evidence>
<accession>A0A3N4LI86</accession>
<dbReference type="OrthoDB" id="10403468at2759"/>
<keyword evidence="2" id="KW-1185">Reference proteome</keyword>
<protein>
    <submittedName>
        <fullName evidence="1">Uncharacterized protein</fullName>
    </submittedName>
</protein>
<sequence>MANPSQGYHSSARAALKETANDIFWQIHSTFHSLNTLSRHTIVLPTIDPKSLSHFTQSNGRCEFDPTFEVGLSDLLVRIKDTLGARVNKAKAELAALPVSEDLEEGEIDEELEKCEVMVKLVEWLRLYLEQAALKVSKE</sequence>
<evidence type="ECO:0000313" key="2">
    <source>
        <dbReference type="Proteomes" id="UP000267821"/>
    </source>
</evidence>
<reference evidence="1 2" key="1">
    <citation type="journal article" date="2018" name="Nat. Ecol. Evol.">
        <title>Pezizomycetes genomes reveal the molecular basis of ectomycorrhizal truffle lifestyle.</title>
        <authorList>
            <person name="Murat C."/>
            <person name="Payen T."/>
            <person name="Noel B."/>
            <person name="Kuo A."/>
            <person name="Morin E."/>
            <person name="Chen J."/>
            <person name="Kohler A."/>
            <person name="Krizsan K."/>
            <person name="Balestrini R."/>
            <person name="Da Silva C."/>
            <person name="Montanini B."/>
            <person name="Hainaut M."/>
            <person name="Levati E."/>
            <person name="Barry K.W."/>
            <person name="Belfiori B."/>
            <person name="Cichocki N."/>
            <person name="Clum A."/>
            <person name="Dockter R.B."/>
            <person name="Fauchery L."/>
            <person name="Guy J."/>
            <person name="Iotti M."/>
            <person name="Le Tacon F."/>
            <person name="Lindquist E.A."/>
            <person name="Lipzen A."/>
            <person name="Malagnac F."/>
            <person name="Mello A."/>
            <person name="Molinier V."/>
            <person name="Miyauchi S."/>
            <person name="Poulain J."/>
            <person name="Riccioni C."/>
            <person name="Rubini A."/>
            <person name="Sitrit Y."/>
            <person name="Splivallo R."/>
            <person name="Traeger S."/>
            <person name="Wang M."/>
            <person name="Zifcakova L."/>
            <person name="Wipf D."/>
            <person name="Zambonelli A."/>
            <person name="Paolocci F."/>
            <person name="Nowrousian M."/>
            <person name="Ottonello S."/>
            <person name="Baldrian P."/>
            <person name="Spatafora J.W."/>
            <person name="Henrissat B."/>
            <person name="Nagy L.G."/>
            <person name="Aury J.M."/>
            <person name="Wincker P."/>
            <person name="Grigoriev I.V."/>
            <person name="Bonfante P."/>
            <person name="Martin F.M."/>
        </authorList>
    </citation>
    <scope>NUCLEOTIDE SEQUENCE [LARGE SCALE GENOMIC DNA]</scope>
    <source>
        <strain evidence="1 2">ATCC MYA-4762</strain>
    </source>
</reference>
<dbReference type="AlphaFoldDB" id="A0A3N4LI86"/>
<name>A0A3N4LI86_9PEZI</name>
<dbReference type="EMBL" id="ML121573">
    <property type="protein sequence ID" value="RPB20361.1"/>
    <property type="molecule type" value="Genomic_DNA"/>
</dbReference>
<gene>
    <name evidence="1" type="ORF">L211DRAFT_524699</name>
</gene>
<proteinExistence type="predicted"/>
<dbReference type="Proteomes" id="UP000267821">
    <property type="component" value="Unassembled WGS sequence"/>
</dbReference>